<protein>
    <submittedName>
        <fullName evidence="1">TIGR04141 family sporadically distributed protein</fullName>
    </submittedName>
</protein>
<dbReference type="Pfam" id="PF19614">
    <property type="entry name" value="DUF6119"/>
    <property type="match status" value="1"/>
</dbReference>
<accession>A0A839JY56</accession>
<name>A0A839JY56_9FIRM</name>
<dbReference type="Proteomes" id="UP000574276">
    <property type="component" value="Unassembled WGS sequence"/>
</dbReference>
<dbReference type="AlphaFoldDB" id="A0A839JY56"/>
<reference evidence="1 2" key="1">
    <citation type="submission" date="2020-07" db="EMBL/GenBank/DDBJ databases">
        <title>Characterization and genome sequencing of isolate MD1, a novel member within the family Lachnospiraceae.</title>
        <authorList>
            <person name="Rettenmaier R."/>
            <person name="Di Bello L."/>
            <person name="Zinser C."/>
            <person name="Scheitz K."/>
            <person name="Liebl W."/>
            <person name="Zverlov V."/>
        </authorList>
    </citation>
    <scope>NUCLEOTIDE SEQUENCE [LARGE SCALE GENOMIC DNA]</scope>
    <source>
        <strain evidence="1 2">MD1</strain>
    </source>
</reference>
<sequence length="557" mass="65190">MKELSTTKRTKEILNVMLGEIRHNIEERENSTQKDINIDGFIGVVYRTINTPDWDGMITYLFGQMNEKINFELENINVSYILFYPIKESIYAMTAGFGNHLIKNYIERSWGLYLMPKILGDDEGVIREVKENNLYGNALAVSKANRYTTNLLFEKKMSAVFKELSIEVDDEVAEIFGISDKKKKRKTSVLLKDSLNLRKSIDIKKLKTVLSEIYEIEKKKDQYSMGYFLSAKKIGISNANLFEALQECIINNELDKFVLIGDDYQKYCVDAEEYIITDETGTDCYTSDVPITFKELIEFISEDKELSRNYISIVMKKWKIQTKDSSGNTLLFPVSIFNALQGFVEFGEQRIPCFLMQGEWYCLNIRYISILDEEFKKRMDENSELVNAIKTKFNLISKSKTEDSYNDSFFSREKIIVAHKALVDRFEIADLIFWDDQTLYIMCNKMKFDASGTRDLTNQIWASANYLQARLNSRERNSFLADYYAQISDRYNKEGQELIIEKERFVELFDRHIVFIAGYMSGYSLRCKSYYAKYLDVDSYKKMLDMGYDYITMNIRD</sequence>
<dbReference type="EMBL" id="JACEGA010000001">
    <property type="protein sequence ID" value="MBB2182147.1"/>
    <property type="molecule type" value="Genomic_DNA"/>
</dbReference>
<organism evidence="1 2">
    <name type="scientific">Variimorphobacter saccharofermentans</name>
    <dbReference type="NCBI Taxonomy" id="2755051"/>
    <lineage>
        <taxon>Bacteria</taxon>
        <taxon>Bacillati</taxon>
        <taxon>Bacillota</taxon>
        <taxon>Clostridia</taxon>
        <taxon>Lachnospirales</taxon>
        <taxon>Lachnospiraceae</taxon>
        <taxon>Variimorphobacter</taxon>
    </lineage>
</organism>
<dbReference type="RefSeq" id="WP_228351875.1">
    <property type="nucleotide sequence ID" value="NZ_JACEGA010000001.1"/>
</dbReference>
<evidence type="ECO:0000313" key="2">
    <source>
        <dbReference type="Proteomes" id="UP000574276"/>
    </source>
</evidence>
<keyword evidence="2" id="KW-1185">Reference proteome</keyword>
<dbReference type="NCBIfam" id="TIGR04141">
    <property type="entry name" value="TIGR04141 family sporadically distributed protein"/>
    <property type="match status" value="1"/>
</dbReference>
<evidence type="ECO:0000313" key="1">
    <source>
        <dbReference type="EMBL" id="MBB2182147.1"/>
    </source>
</evidence>
<gene>
    <name evidence="1" type="ORF">H0486_04565</name>
</gene>
<dbReference type="InterPro" id="IPR026487">
    <property type="entry name" value="CHP04141"/>
</dbReference>
<proteinExistence type="predicted"/>
<comment type="caution">
    <text evidence="1">The sequence shown here is derived from an EMBL/GenBank/DDBJ whole genome shotgun (WGS) entry which is preliminary data.</text>
</comment>